<dbReference type="STRING" id="264251.FB00_09080"/>
<comment type="caution">
    <text evidence="3">The sequence shown here is derived from an EMBL/GenBank/DDBJ whole genome shotgun (WGS) entry which is preliminary data.</text>
</comment>
<reference evidence="3 4" key="1">
    <citation type="submission" date="2014-05" db="EMBL/GenBank/DDBJ databases">
        <title>Cellulosimicrobium funkei U11 genome.</title>
        <authorList>
            <person name="Hu C."/>
            <person name="Gong Y."/>
            <person name="Wan W."/>
            <person name="Jiang M."/>
        </authorList>
    </citation>
    <scope>NUCLEOTIDE SEQUENCE [LARGE SCALE GENOMIC DNA]</scope>
    <source>
        <strain evidence="3 4">U11</strain>
    </source>
</reference>
<evidence type="ECO:0000313" key="4">
    <source>
        <dbReference type="Proteomes" id="UP000035265"/>
    </source>
</evidence>
<evidence type="ECO:0000313" key="3">
    <source>
        <dbReference type="EMBL" id="KLN35070.1"/>
    </source>
</evidence>
<accession>A0A0H2KNI8</accession>
<gene>
    <name evidence="3" type="ORF">FB00_09080</name>
</gene>
<sequence length="181" mass="18811">MLVVLAVLAGGVPTGEALSYGIVLAIVSVPVCALVGAAIGGLFVFVRTRSRSNPVARPGGSERTPGAGGGPGGHPAATLLLTADDVLAIPGVASVDVTRVEPGLEDLYVRFDDDPDGERDVVVLHNTSVGSALALVDTARLELDEKDLRALLESVGARRFRVERGNRIVVWHPSGDEQVFV</sequence>
<evidence type="ECO:0000256" key="2">
    <source>
        <dbReference type="SAM" id="Phobius"/>
    </source>
</evidence>
<dbReference type="Proteomes" id="UP000035265">
    <property type="component" value="Unassembled WGS sequence"/>
</dbReference>
<protein>
    <submittedName>
        <fullName evidence="3">Uncharacterized protein</fullName>
    </submittedName>
</protein>
<dbReference type="AlphaFoldDB" id="A0A0H2KNI8"/>
<keyword evidence="2" id="KW-0472">Membrane</keyword>
<evidence type="ECO:0000256" key="1">
    <source>
        <dbReference type="SAM" id="MobiDB-lite"/>
    </source>
</evidence>
<keyword evidence="2" id="KW-1133">Transmembrane helix</keyword>
<dbReference type="EMBL" id="JNBQ01000007">
    <property type="protein sequence ID" value="KLN35070.1"/>
    <property type="molecule type" value="Genomic_DNA"/>
</dbReference>
<keyword evidence="2" id="KW-0812">Transmembrane</keyword>
<name>A0A0H2KNI8_9MICO</name>
<proteinExistence type="predicted"/>
<dbReference type="PATRIC" id="fig|264251.5.peg.1846"/>
<organism evidence="3 4">
    <name type="scientific">Cellulosimicrobium funkei</name>
    <dbReference type="NCBI Taxonomy" id="264251"/>
    <lineage>
        <taxon>Bacteria</taxon>
        <taxon>Bacillati</taxon>
        <taxon>Actinomycetota</taxon>
        <taxon>Actinomycetes</taxon>
        <taxon>Micrococcales</taxon>
        <taxon>Promicromonosporaceae</taxon>
        <taxon>Cellulosimicrobium</taxon>
    </lineage>
</organism>
<keyword evidence="4" id="KW-1185">Reference proteome</keyword>
<feature type="transmembrane region" description="Helical" evidence="2">
    <location>
        <begin position="27"/>
        <end position="46"/>
    </location>
</feature>
<feature type="region of interest" description="Disordered" evidence="1">
    <location>
        <begin position="52"/>
        <end position="74"/>
    </location>
</feature>